<dbReference type="PANTHER" id="PTHR46211">
    <property type="entry name" value="GLYCEROPHOSPHORYL DIESTER PHOSPHODIESTERASE"/>
    <property type="match status" value="1"/>
</dbReference>
<name>A0A2A2FIM2_9EURY</name>
<dbReference type="PANTHER" id="PTHR46211:SF14">
    <property type="entry name" value="GLYCEROPHOSPHODIESTER PHOSPHODIESTERASE"/>
    <property type="match status" value="1"/>
</dbReference>
<accession>A0A2A2FIM2</accession>
<evidence type="ECO:0000313" key="2">
    <source>
        <dbReference type="EMBL" id="PAU84720.1"/>
    </source>
</evidence>
<dbReference type="InterPro" id="IPR030395">
    <property type="entry name" value="GP_PDE_dom"/>
</dbReference>
<proteinExistence type="predicted"/>
<dbReference type="SUPFAM" id="SSF51695">
    <property type="entry name" value="PLC-like phosphodiesterases"/>
    <property type="match status" value="1"/>
</dbReference>
<gene>
    <name evidence="2" type="ORF">CK500_04170</name>
</gene>
<organism evidence="2 3">
    <name type="scientific">Halorubrum salipaludis</name>
    <dbReference type="NCBI Taxonomy" id="2032630"/>
    <lineage>
        <taxon>Archaea</taxon>
        <taxon>Methanobacteriati</taxon>
        <taxon>Methanobacteriota</taxon>
        <taxon>Stenosarchaea group</taxon>
        <taxon>Halobacteria</taxon>
        <taxon>Halobacteriales</taxon>
        <taxon>Haloferacaceae</taxon>
        <taxon>Halorubrum</taxon>
    </lineage>
</organism>
<dbReference type="PROSITE" id="PS51704">
    <property type="entry name" value="GP_PDE"/>
    <property type="match status" value="1"/>
</dbReference>
<keyword evidence="3" id="KW-1185">Reference proteome</keyword>
<feature type="domain" description="GP-PDE" evidence="1">
    <location>
        <begin position="6"/>
        <end position="238"/>
    </location>
</feature>
<dbReference type="RefSeq" id="WP_095635992.1">
    <property type="nucleotide sequence ID" value="NZ_NSKC01000002.1"/>
</dbReference>
<protein>
    <submittedName>
        <fullName evidence="2">Glycerophosphodiester phosphodiesterase</fullName>
    </submittedName>
</protein>
<dbReference type="Pfam" id="PF03009">
    <property type="entry name" value="GDPD"/>
    <property type="match status" value="1"/>
</dbReference>
<dbReference type="GO" id="GO:0008081">
    <property type="term" value="F:phosphoric diester hydrolase activity"/>
    <property type="evidence" value="ECO:0007669"/>
    <property type="project" value="InterPro"/>
</dbReference>
<comment type="caution">
    <text evidence="2">The sequence shown here is derived from an EMBL/GenBank/DDBJ whole genome shotgun (WGS) entry which is preliminary data.</text>
</comment>
<sequence length="243" mass="25369">MTRPPAALIGHRGCAGQYPENTVAAIERAAPHVDAVEIDVRRCATGELVVFHDAELDRLTAGTGLVSDAAWSDLRELTVLDSGEPIPLLADALAAAPAGTAVNVEIKESGVAADALAVARSADAEVWFSSFRPGVLESLRELDPDADLALLVADADVDGGRTVERVKRVIDRAVALDCVAIHPEIDLATEPGFVAAANEAGLGVNAWTVTDRADAERLLDAGVDGIIADRWDVLGDAARPSRS</sequence>
<reference evidence="2 3" key="1">
    <citation type="submission" date="2017-08" db="EMBL/GenBank/DDBJ databases">
        <title>The strain WRN001 was isolated from Binhai saline alkaline soil, Tianjin, China.</title>
        <authorList>
            <person name="Liu D."/>
            <person name="Zhang G."/>
        </authorList>
    </citation>
    <scope>NUCLEOTIDE SEQUENCE [LARGE SCALE GENOMIC DNA]</scope>
    <source>
        <strain evidence="2 3">WN019</strain>
    </source>
</reference>
<evidence type="ECO:0000313" key="3">
    <source>
        <dbReference type="Proteomes" id="UP000218083"/>
    </source>
</evidence>
<dbReference type="GO" id="GO:0006629">
    <property type="term" value="P:lipid metabolic process"/>
    <property type="evidence" value="ECO:0007669"/>
    <property type="project" value="InterPro"/>
</dbReference>
<dbReference type="Proteomes" id="UP000218083">
    <property type="component" value="Unassembled WGS sequence"/>
</dbReference>
<dbReference type="Gene3D" id="3.20.20.190">
    <property type="entry name" value="Phosphatidylinositol (PI) phosphodiesterase"/>
    <property type="match status" value="1"/>
</dbReference>
<dbReference type="AlphaFoldDB" id="A0A2A2FIM2"/>
<evidence type="ECO:0000259" key="1">
    <source>
        <dbReference type="PROSITE" id="PS51704"/>
    </source>
</evidence>
<dbReference type="OrthoDB" id="19020at2157"/>
<dbReference type="CDD" id="cd08556">
    <property type="entry name" value="GDPD"/>
    <property type="match status" value="1"/>
</dbReference>
<dbReference type="EMBL" id="NSKC01000002">
    <property type="protein sequence ID" value="PAU84720.1"/>
    <property type="molecule type" value="Genomic_DNA"/>
</dbReference>
<dbReference type="InterPro" id="IPR017946">
    <property type="entry name" value="PLC-like_Pdiesterase_TIM-brl"/>
</dbReference>